<evidence type="ECO:0000256" key="2">
    <source>
        <dbReference type="SAM" id="MobiDB-lite"/>
    </source>
</evidence>
<evidence type="ECO:0000256" key="3">
    <source>
        <dbReference type="SAM" id="Phobius"/>
    </source>
</evidence>
<proteinExistence type="predicted"/>
<reference evidence="4" key="3">
    <citation type="submission" date="2025-09" db="UniProtKB">
        <authorList>
            <consortium name="Ensembl"/>
        </authorList>
    </citation>
    <scope>IDENTIFICATION</scope>
</reference>
<accession>A0AAQ5Y4V9</accession>
<feature type="transmembrane region" description="Helical" evidence="3">
    <location>
        <begin position="6"/>
        <end position="24"/>
    </location>
</feature>
<organism evidence="4 5">
    <name type="scientific">Amphiprion ocellaris</name>
    <name type="common">Clown anemonefish</name>
    <dbReference type="NCBI Taxonomy" id="80972"/>
    <lineage>
        <taxon>Eukaryota</taxon>
        <taxon>Metazoa</taxon>
        <taxon>Chordata</taxon>
        <taxon>Craniata</taxon>
        <taxon>Vertebrata</taxon>
        <taxon>Euteleostomi</taxon>
        <taxon>Actinopterygii</taxon>
        <taxon>Neopterygii</taxon>
        <taxon>Teleostei</taxon>
        <taxon>Neoteleostei</taxon>
        <taxon>Acanthomorphata</taxon>
        <taxon>Ovalentaria</taxon>
        <taxon>Pomacentridae</taxon>
        <taxon>Amphiprion</taxon>
    </lineage>
</organism>
<sequence length="261" mass="29892">MKVQIVLPLSIIVSVALLGFLRVLKKEELTQNKRSRFQEIKVRVSADVLGEYLKEKVDTELRLGKAEEEQKTLEEQVNALKANEEKAKGDVDICTAEMKSETDQLAAVEAEVNMLKGEFEKESNSWKTEHEALKQELEKRSPVCNYLNRESGAMRTLCGAEAQKKEDPKAEEPKKEEPKAQEPKKEEPKAEAPKQEEPKKEEPKAEEPKKEEPKAEEPKKEEPKAEEPKKEEPKAEEPKKEEPKAEEPKQEEKKAEEPKKE</sequence>
<feature type="region of interest" description="Disordered" evidence="2">
    <location>
        <begin position="160"/>
        <end position="261"/>
    </location>
</feature>
<dbReference type="GeneTree" id="ENSGT00620000088774"/>
<dbReference type="AlphaFoldDB" id="A0AAQ5Y4V9"/>
<feature type="compositionally biased region" description="Basic and acidic residues" evidence="2">
    <location>
        <begin position="162"/>
        <end position="261"/>
    </location>
</feature>
<reference evidence="4" key="2">
    <citation type="submission" date="2025-08" db="UniProtKB">
        <authorList>
            <consortium name="Ensembl"/>
        </authorList>
    </citation>
    <scope>IDENTIFICATION</scope>
</reference>
<reference evidence="4 5" key="1">
    <citation type="submission" date="2022-01" db="EMBL/GenBank/DDBJ databases">
        <title>A chromosome-scale genome assembly of the false clownfish, Amphiprion ocellaris.</title>
        <authorList>
            <person name="Ryu T."/>
        </authorList>
    </citation>
    <scope>NUCLEOTIDE SEQUENCE [LARGE SCALE GENOMIC DNA]</scope>
</reference>
<evidence type="ECO:0000313" key="4">
    <source>
        <dbReference type="Ensembl" id="ENSAOCP00000048022.1"/>
    </source>
</evidence>
<keyword evidence="3" id="KW-0812">Transmembrane</keyword>
<name>A0AAQ5Y4V9_AMPOC</name>
<dbReference type="RefSeq" id="XP_023147647.1">
    <property type="nucleotide sequence ID" value="XM_023291879.3"/>
</dbReference>
<keyword evidence="5" id="KW-1185">Reference proteome</keyword>
<keyword evidence="3" id="KW-1133">Transmembrane helix</keyword>
<dbReference type="Proteomes" id="UP001501940">
    <property type="component" value="Chromosome 9"/>
</dbReference>
<evidence type="ECO:0000313" key="5">
    <source>
        <dbReference type="Proteomes" id="UP001501940"/>
    </source>
</evidence>
<dbReference type="KEGG" id="aoce:111582982"/>
<protein>
    <submittedName>
        <fullName evidence="4">Uncharacterized protein</fullName>
    </submittedName>
</protein>
<keyword evidence="1" id="KW-0175">Coiled coil</keyword>
<dbReference type="GeneID" id="111582982"/>
<dbReference type="Ensembl" id="ENSAOCT00000063600.1">
    <property type="protein sequence ID" value="ENSAOCP00000048022.1"/>
    <property type="gene ID" value="ENSAOCG00000027909.1"/>
</dbReference>
<keyword evidence="3" id="KW-0472">Membrane</keyword>
<feature type="coiled-coil region" evidence="1">
    <location>
        <begin position="49"/>
        <end position="136"/>
    </location>
</feature>
<evidence type="ECO:0000256" key="1">
    <source>
        <dbReference type="SAM" id="Coils"/>
    </source>
</evidence>